<dbReference type="Gene3D" id="1.20.1290.10">
    <property type="entry name" value="AhpD-like"/>
    <property type="match status" value="1"/>
</dbReference>
<organism evidence="2 3">
    <name type="scientific">Alteromonas oceani</name>
    <dbReference type="NCBI Taxonomy" id="2071609"/>
    <lineage>
        <taxon>Bacteria</taxon>
        <taxon>Pseudomonadati</taxon>
        <taxon>Pseudomonadota</taxon>
        <taxon>Gammaproteobacteria</taxon>
        <taxon>Alteromonadales</taxon>
        <taxon>Alteromonadaceae</taxon>
        <taxon>Alteromonas/Salinimonas group</taxon>
        <taxon>Alteromonas</taxon>
    </lineage>
</organism>
<sequence>MSVSGLHVPASIDDAPAASQIPLQGVLKQLGSVPNLFRMIANSPAALNGYLEMSQSLGKGVLPASVREAIALLVAQLNECDYCLSAHAFLAANLVKVEDSEITANRKGLSRDRQTQAILQFTGEVVSQRGKVSDDSLARIREAGLNDAEIVEVVQHVALNIFTNYLNNAGRAEVDFPLVHPV</sequence>
<dbReference type="NCBIfam" id="TIGR00778">
    <property type="entry name" value="ahpD_dom"/>
    <property type="match status" value="1"/>
</dbReference>
<dbReference type="PANTHER" id="PTHR35446:SF3">
    <property type="entry name" value="CMD DOMAIN-CONTAINING PROTEIN"/>
    <property type="match status" value="1"/>
</dbReference>
<evidence type="ECO:0000313" key="3">
    <source>
        <dbReference type="Proteomes" id="UP001595477"/>
    </source>
</evidence>
<dbReference type="EMBL" id="JBHRSX010000014">
    <property type="protein sequence ID" value="MFC3201362.1"/>
    <property type="molecule type" value="Genomic_DNA"/>
</dbReference>
<comment type="caution">
    <text evidence="2">The sequence shown here is derived from an EMBL/GenBank/DDBJ whole genome shotgun (WGS) entry which is preliminary data.</text>
</comment>
<proteinExistence type="predicted"/>
<name>A0ABV7JVU2_9ALTE</name>
<dbReference type="InterPro" id="IPR004675">
    <property type="entry name" value="AhpD_core"/>
</dbReference>
<dbReference type="Proteomes" id="UP001595477">
    <property type="component" value="Unassembled WGS sequence"/>
</dbReference>
<protein>
    <submittedName>
        <fullName evidence="2">Carboxymuconolactone decarboxylase family protein</fullName>
    </submittedName>
</protein>
<dbReference type="RefSeq" id="WP_206427228.1">
    <property type="nucleotide sequence ID" value="NZ_JBHRSX010000014.1"/>
</dbReference>
<reference evidence="3" key="1">
    <citation type="journal article" date="2019" name="Int. J. Syst. Evol. Microbiol.">
        <title>The Global Catalogue of Microorganisms (GCM) 10K type strain sequencing project: providing services to taxonomists for standard genome sequencing and annotation.</title>
        <authorList>
            <consortium name="The Broad Institute Genomics Platform"/>
            <consortium name="The Broad Institute Genome Sequencing Center for Infectious Disease"/>
            <person name="Wu L."/>
            <person name="Ma J."/>
        </authorList>
    </citation>
    <scope>NUCLEOTIDE SEQUENCE [LARGE SCALE GENOMIC DNA]</scope>
    <source>
        <strain evidence="3">KCTC 52449</strain>
    </source>
</reference>
<dbReference type="SUPFAM" id="SSF69118">
    <property type="entry name" value="AhpD-like"/>
    <property type="match status" value="1"/>
</dbReference>
<evidence type="ECO:0000313" key="2">
    <source>
        <dbReference type="EMBL" id="MFC3201362.1"/>
    </source>
</evidence>
<feature type="domain" description="Carboxymuconolactone decarboxylase-like" evidence="1">
    <location>
        <begin position="44"/>
        <end position="91"/>
    </location>
</feature>
<evidence type="ECO:0000259" key="1">
    <source>
        <dbReference type="Pfam" id="PF02627"/>
    </source>
</evidence>
<keyword evidence="3" id="KW-1185">Reference proteome</keyword>
<dbReference type="PANTHER" id="PTHR35446">
    <property type="entry name" value="SI:CH211-175M2.5"/>
    <property type="match status" value="1"/>
</dbReference>
<gene>
    <name evidence="2" type="ORF">ACFOEW_05975</name>
</gene>
<dbReference type="Pfam" id="PF02627">
    <property type="entry name" value="CMD"/>
    <property type="match status" value="1"/>
</dbReference>
<dbReference type="InterPro" id="IPR003779">
    <property type="entry name" value="CMD-like"/>
</dbReference>
<accession>A0ABV7JVU2</accession>
<dbReference type="InterPro" id="IPR029032">
    <property type="entry name" value="AhpD-like"/>
</dbReference>